<reference evidence="1 2" key="1">
    <citation type="submission" date="2018-11" db="EMBL/GenBank/DDBJ databases">
        <authorList>
            <consortium name="Pathogen Informatics"/>
        </authorList>
    </citation>
    <scope>NUCLEOTIDE SEQUENCE [LARGE SCALE GENOMIC DNA]</scope>
    <source>
        <strain evidence="1 2">Zambia</strain>
    </source>
</reference>
<keyword evidence="2" id="KW-1185">Reference proteome</keyword>
<dbReference type="Proteomes" id="UP000277204">
    <property type="component" value="Unassembled WGS sequence"/>
</dbReference>
<organism evidence="1 2">
    <name type="scientific">Schistosoma margrebowiei</name>
    <dbReference type="NCBI Taxonomy" id="48269"/>
    <lineage>
        <taxon>Eukaryota</taxon>
        <taxon>Metazoa</taxon>
        <taxon>Spiralia</taxon>
        <taxon>Lophotrochozoa</taxon>
        <taxon>Platyhelminthes</taxon>
        <taxon>Trematoda</taxon>
        <taxon>Digenea</taxon>
        <taxon>Strigeidida</taxon>
        <taxon>Schistosomatoidea</taxon>
        <taxon>Schistosomatidae</taxon>
        <taxon>Schistosoma</taxon>
    </lineage>
</organism>
<gene>
    <name evidence="1" type="ORF">SMRZ_LOCUS14108</name>
</gene>
<protein>
    <submittedName>
        <fullName evidence="1">Uncharacterized protein</fullName>
    </submittedName>
</protein>
<accession>A0A3P8AIN8</accession>
<evidence type="ECO:0000313" key="2">
    <source>
        <dbReference type="Proteomes" id="UP000277204"/>
    </source>
</evidence>
<proteinExistence type="predicted"/>
<evidence type="ECO:0000313" key="1">
    <source>
        <dbReference type="EMBL" id="VDP10421.1"/>
    </source>
</evidence>
<name>A0A3P8AIN8_9TREM</name>
<sequence>MIQFKMSIDLIVQLQKLLSQFSAQLTNQLQILLKFIVIF</sequence>
<dbReference type="AlphaFoldDB" id="A0A3P8AIN8"/>
<dbReference type="EMBL" id="UZAI01012780">
    <property type="protein sequence ID" value="VDP10421.1"/>
    <property type="molecule type" value="Genomic_DNA"/>
</dbReference>